<accession>D3BUG6</accession>
<proteinExistence type="predicted"/>
<evidence type="ECO:0000313" key="1">
    <source>
        <dbReference type="EMBL" id="EFA74754.1"/>
    </source>
</evidence>
<dbReference type="InterPro" id="IPR029055">
    <property type="entry name" value="Ntn_hydrolases_N"/>
</dbReference>
<sequence>MYSSSRLKPDNANELLCDGKKPEIGDTLTNVPLSNCLKLIAKHGKDGFYKGEVADSIIKAIQDHGGLMTHADLESHKSTYDKPISINYRGYQIYELPPTSQGITSLMALNILEGFEMNKYEPISDQHTHLLIESMRLSYADAFSFVSDPEFATIPIDELLSKDYAASRRSLINEYKANDNIQNGYPLNSSNTVCASVVDKDGNVCCLFNSIFMEFGSGIIPKGCGFALQNRGCWFNLDRNHPNCLQPGKRPYHTVMPTMILDKDGEFYASIGIIGGIIQPVANVQAIVNLIDHKMDPQTILNFPRFRIENSPRYGLIDYESDFENTFKSMKERGHNIGSILEARIHFGWGQIIVVKKNNQNQTVLIAGSDNRSDGIAIETDWWQPRKITTFFTLVHKSNEVVILCCMLSTNADIFVMVDLFHSVYCSELVTSLSIVSLEYRPISPKIKLLDTLFTGRVRYYSTNTTSKKQPISIIMQNKKGEVIDISKVHIRESRYFAILTYYN</sequence>
<reference evidence="1 2" key="1">
    <citation type="journal article" date="2011" name="Genome Res.">
        <title>Phylogeny-wide analysis of social amoeba genomes highlights ancient origins for complex intercellular communication.</title>
        <authorList>
            <person name="Heidel A.J."/>
            <person name="Lawal H.M."/>
            <person name="Felder M."/>
            <person name="Schilde C."/>
            <person name="Helps N.R."/>
            <person name="Tunggal B."/>
            <person name="Rivero F."/>
            <person name="John U."/>
            <person name="Schleicher M."/>
            <person name="Eichinger L."/>
            <person name="Platzer M."/>
            <person name="Noegel A.A."/>
            <person name="Schaap P."/>
            <person name="Gloeckner G."/>
        </authorList>
    </citation>
    <scope>NUCLEOTIDE SEQUENCE [LARGE SCALE GENOMIC DNA]</scope>
    <source>
        <strain evidence="2">ATCC 26659 / Pp 5 / PN500</strain>
    </source>
</reference>
<evidence type="ECO:0000313" key="2">
    <source>
        <dbReference type="Proteomes" id="UP000001396"/>
    </source>
</evidence>
<comment type="caution">
    <text evidence="1">The sequence shown here is derived from an EMBL/GenBank/DDBJ whole genome shotgun (WGS) entry which is preliminary data.</text>
</comment>
<dbReference type="PRINTS" id="PR01210">
    <property type="entry name" value="GGTRANSPTASE"/>
</dbReference>
<protein>
    <recommendedName>
        <fullName evidence="3">Gamma-glutamyltransferase</fullName>
    </recommendedName>
</protein>
<organism evidence="1 2">
    <name type="scientific">Heterostelium pallidum (strain ATCC 26659 / Pp 5 / PN500)</name>
    <name type="common">Cellular slime mold</name>
    <name type="synonym">Polysphondylium pallidum</name>
    <dbReference type="NCBI Taxonomy" id="670386"/>
    <lineage>
        <taxon>Eukaryota</taxon>
        <taxon>Amoebozoa</taxon>
        <taxon>Evosea</taxon>
        <taxon>Eumycetozoa</taxon>
        <taxon>Dictyostelia</taxon>
        <taxon>Acytosteliales</taxon>
        <taxon>Acytosteliaceae</taxon>
        <taxon>Heterostelium</taxon>
    </lineage>
</organism>
<dbReference type="STRING" id="670386.D3BUG6"/>
<dbReference type="InterPro" id="IPR043137">
    <property type="entry name" value="GGT_ssub_C"/>
</dbReference>
<dbReference type="InterPro" id="IPR043138">
    <property type="entry name" value="GGT_lsub"/>
</dbReference>
<dbReference type="SUPFAM" id="SSF56235">
    <property type="entry name" value="N-terminal nucleophile aminohydrolases (Ntn hydrolases)"/>
    <property type="match status" value="1"/>
</dbReference>
<dbReference type="Proteomes" id="UP000001396">
    <property type="component" value="Unassembled WGS sequence"/>
</dbReference>
<gene>
    <name evidence="1" type="ORF">PPL_11786</name>
</gene>
<dbReference type="PANTHER" id="PTHR43881:SF1">
    <property type="entry name" value="GAMMA-GLUTAMYLTRANSPEPTIDASE (AFU_ORTHOLOGUE AFUA_4G13580)"/>
    <property type="match status" value="1"/>
</dbReference>
<dbReference type="Pfam" id="PF01019">
    <property type="entry name" value="G_glu_transpept"/>
    <property type="match status" value="1"/>
</dbReference>
<dbReference type="AlphaFoldDB" id="D3BUG6"/>
<dbReference type="EMBL" id="ADBJ01000060">
    <property type="protein sequence ID" value="EFA74754.1"/>
    <property type="molecule type" value="Genomic_DNA"/>
</dbReference>
<dbReference type="PANTHER" id="PTHR43881">
    <property type="entry name" value="GAMMA-GLUTAMYLTRANSPEPTIDASE (AFU_ORTHOLOGUE AFUA_4G13580)"/>
    <property type="match status" value="1"/>
</dbReference>
<dbReference type="InterPro" id="IPR052896">
    <property type="entry name" value="GGT-like_enzyme"/>
</dbReference>
<dbReference type="RefSeq" id="XP_020426888.1">
    <property type="nucleotide sequence ID" value="XM_020582534.1"/>
</dbReference>
<evidence type="ECO:0008006" key="3">
    <source>
        <dbReference type="Google" id="ProtNLM"/>
    </source>
</evidence>
<dbReference type="InParanoid" id="D3BUG6"/>
<dbReference type="Gene3D" id="1.10.246.130">
    <property type="match status" value="1"/>
</dbReference>
<name>D3BUG6_HETP5</name>
<keyword evidence="2" id="KW-1185">Reference proteome</keyword>
<dbReference type="Gene3D" id="3.60.20.40">
    <property type="match status" value="1"/>
</dbReference>
<dbReference type="GeneID" id="31367254"/>